<protein>
    <submittedName>
        <fullName evidence="1">Uncharacterized protein</fullName>
    </submittedName>
</protein>
<dbReference type="EMBL" id="VSRR010080672">
    <property type="protein sequence ID" value="MPC89332.1"/>
    <property type="molecule type" value="Genomic_DNA"/>
</dbReference>
<gene>
    <name evidence="1" type="ORF">E2C01_084272</name>
</gene>
<organism evidence="1 2">
    <name type="scientific">Portunus trituberculatus</name>
    <name type="common">Swimming crab</name>
    <name type="synonym">Neptunus trituberculatus</name>
    <dbReference type="NCBI Taxonomy" id="210409"/>
    <lineage>
        <taxon>Eukaryota</taxon>
        <taxon>Metazoa</taxon>
        <taxon>Ecdysozoa</taxon>
        <taxon>Arthropoda</taxon>
        <taxon>Crustacea</taxon>
        <taxon>Multicrustacea</taxon>
        <taxon>Malacostraca</taxon>
        <taxon>Eumalacostraca</taxon>
        <taxon>Eucarida</taxon>
        <taxon>Decapoda</taxon>
        <taxon>Pleocyemata</taxon>
        <taxon>Brachyura</taxon>
        <taxon>Eubrachyura</taxon>
        <taxon>Portunoidea</taxon>
        <taxon>Portunidae</taxon>
        <taxon>Portuninae</taxon>
        <taxon>Portunus</taxon>
    </lineage>
</organism>
<proteinExistence type="predicted"/>
<evidence type="ECO:0000313" key="2">
    <source>
        <dbReference type="Proteomes" id="UP000324222"/>
    </source>
</evidence>
<sequence>MHHSVSLERS</sequence>
<name>A0A5B7IZH9_PORTR</name>
<dbReference type="Proteomes" id="UP000324222">
    <property type="component" value="Unassembled WGS sequence"/>
</dbReference>
<comment type="caution">
    <text evidence="1">The sequence shown here is derived from an EMBL/GenBank/DDBJ whole genome shotgun (WGS) entry which is preliminary data.</text>
</comment>
<evidence type="ECO:0000313" key="1">
    <source>
        <dbReference type="EMBL" id="MPC89332.1"/>
    </source>
</evidence>
<reference evidence="1 2" key="1">
    <citation type="submission" date="2019-05" db="EMBL/GenBank/DDBJ databases">
        <title>Another draft genome of Portunus trituberculatus and its Hox gene families provides insights of decapod evolution.</title>
        <authorList>
            <person name="Jeong J.-H."/>
            <person name="Song I."/>
            <person name="Kim S."/>
            <person name="Choi T."/>
            <person name="Kim D."/>
            <person name="Ryu S."/>
            <person name="Kim W."/>
        </authorList>
    </citation>
    <scope>NUCLEOTIDE SEQUENCE [LARGE SCALE GENOMIC DNA]</scope>
    <source>
        <tissue evidence="1">Muscle</tissue>
    </source>
</reference>
<accession>A0A5B7IZH9</accession>
<keyword evidence="2" id="KW-1185">Reference proteome</keyword>